<comment type="caution">
    <text evidence="2">The sequence shown here is derived from an EMBL/GenBank/DDBJ whole genome shotgun (WGS) entry which is preliminary data.</text>
</comment>
<accession>A0A401UNF8</accession>
<dbReference type="AlphaFoldDB" id="A0A401UNF8"/>
<dbReference type="OrthoDB" id="2002457at2"/>
<gene>
    <name evidence="2" type="ORF">Ctaglu_26960</name>
</gene>
<dbReference type="Proteomes" id="UP000287872">
    <property type="component" value="Unassembled WGS sequence"/>
</dbReference>
<dbReference type="Pfam" id="PF04151">
    <property type="entry name" value="PPC"/>
    <property type="match status" value="1"/>
</dbReference>
<organism evidence="2 3">
    <name type="scientific">Clostridium tagluense</name>
    <dbReference type="NCBI Taxonomy" id="360422"/>
    <lineage>
        <taxon>Bacteria</taxon>
        <taxon>Bacillati</taxon>
        <taxon>Bacillota</taxon>
        <taxon>Clostridia</taxon>
        <taxon>Eubacteriales</taxon>
        <taxon>Clostridiaceae</taxon>
        <taxon>Clostridium</taxon>
    </lineage>
</organism>
<evidence type="ECO:0000259" key="1">
    <source>
        <dbReference type="Pfam" id="PF04151"/>
    </source>
</evidence>
<dbReference type="InterPro" id="IPR007280">
    <property type="entry name" value="Peptidase_C_arc/bac"/>
</dbReference>
<evidence type="ECO:0000313" key="3">
    <source>
        <dbReference type="Proteomes" id="UP000287872"/>
    </source>
</evidence>
<feature type="domain" description="Peptidase C-terminal archaeal/bacterial" evidence="1">
    <location>
        <begin position="12"/>
        <end position="71"/>
    </location>
</feature>
<name>A0A401UNF8_9CLOT</name>
<proteinExistence type="predicted"/>
<dbReference type="RefSeq" id="WP_125002548.1">
    <property type="nucleotide sequence ID" value="NZ_BHYK01000014.1"/>
</dbReference>
<keyword evidence="3" id="KW-1185">Reference proteome</keyword>
<sequence length="85" mass="9252">MEYSILNCTKTHDIKLEKGTIINVVIENKSGNLDIFVSDSNGEKIYKGDNATSGNFSLEVPKTDTYKFSVKGSNAKGSVSFKVAD</sequence>
<reference evidence="2 3" key="1">
    <citation type="submission" date="2018-11" db="EMBL/GenBank/DDBJ databases">
        <title>Genome sequencing and assembly of Clostridium tagluense strain A121.</title>
        <authorList>
            <person name="Murakami T."/>
            <person name="Segawa T."/>
            <person name="Shcherbakova V.A."/>
            <person name="Mori H."/>
            <person name="Yoshimura Y."/>
        </authorList>
    </citation>
    <scope>NUCLEOTIDE SEQUENCE [LARGE SCALE GENOMIC DNA]</scope>
    <source>
        <strain evidence="2 3">A121</strain>
    </source>
</reference>
<protein>
    <recommendedName>
        <fullName evidence="1">Peptidase C-terminal archaeal/bacterial domain-containing protein</fullName>
    </recommendedName>
</protein>
<dbReference type="EMBL" id="BHYK01000014">
    <property type="protein sequence ID" value="GCD11073.1"/>
    <property type="molecule type" value="Genomic_DNA"/>
</dbReference>
<evidence type="ECO:0000313" key="2">
    <source>
        <dbReference type="EMBL" id="GCD11073.1"/>
    </source>
</evidence>
<dbReference type="Gene3D" id="2.60.120.380">
    <property type="match status" value="1"/>
</dbReference>